<accession>A0A1X7HK65</accession>
<dbReference type="PROSITE" id="PS50890">
    <property type="entry name" value="PUA"/>
    <property type="match status" value="1"/>
</dbReference>
<keyword evidence="2" id="KW-1185">Reference proteome</keyword>
<organism evidence="1 2">
    <name type="scientific">Paenibacillus uliginis N3/975</name>
    <dbReference type="NCBI Taxonomy" id="1313296"/>
    <lineage>
        <taxon>Bacteria</taxon>
        <taxon>Bacillati</taxon>
        <taxon>Bacillota</taxon>
        <taxon>Bacilli</taxon>
        <taxon>Bacillales</taxon>
        <taxon>Paenibacillaceae</taxon>
        <taxon>Paenibacillus</taxon>
    </lineage>
</organism>
<dbReference type="STRING" id="1313296.SAMN05661091_4162"/>
<evidence type="ECO:0000313" key="1">
    <source>
        <dbReference type="EMBL" id="SMF88187.1"/>
    </source>
</evidence>
<reference evidence="2" key="1">
    <citation type="submission" date="2017-04" db="EMBL/GenBank/DDBJ databases">
        <authorList>
            <person name="Varghese N."/>
            <person name="Submissions S."/>
        </authorList>
    </citation>
    <scope>NUCLEOTIDE SEQUENCE [LARGE SCALE GENOMIC DNA]</scope>
    <source>
        <strain evidence="2">N3/975</strain>
    </source>
</reference>
<sequence>MNALLIGLAAAGLFYWEWCKASFSKSERLSNAMRRVIRQRDAEITIRHGLGVLDACSYYLQHLPPLNELTKRYNQREVFLCSLILCY</sequence>
<dbReference type="AlphaFoldDB" id="A0A1X7HK65"/>
<dbReference type="EMBL" id="LT840184">
    <property type="protein sequence ID" value="SMF88187.1"/>
    <property type="molecule type" value="Genomic_DNA"/>
</dbReference>
<evidence type="ECO:0000313" key="2">
    <source>
        <dbReference type="Proteomes" id="UP000192940"/>
    </source>
</evidence>
<gene>
    <name evidence="1" type="ORF">SAMN05661091_4162</name>
</gene>
<dbReference type="Proteomes" id="UP000192940">
    <property type="component" value="Chromosome I"/>
</dbReference>
<protein>
    <submittedName>
        <fullName evidence="1">Uncharacterized protein</fullName>
    </submittedName>
</protein>
<proteinExistence type="predicted"/>
<name>A0A1X7HK65_9BACL</name>